<name>A0A2K8T905_9NOSO</name>
<geneLocation type="plasmid" evidence="3">
    <name>pnfsy08</name>
</geneLocation>
<dbReference type="Pfam" id="PF10011">
    <property type="entry name" value="DUF2254"/>
    <property type="match status" value="2"/>
</dbReference>
<dbReference type="InterPro" id="IPR018723">
    <property type="entry name" value="DUF2254_membrane"/>
</dbReference>
<reference evidence="2 3" key="1">
    <citation type="submission" date="2017-11" db="EMBL/GenBank/DDBJ databases">
        <title>Complete genome of a free-living desiccation-tolerant cyanobacterium and its photosynthetic adaptation to extreme terrestrial habitat.</title>
        <authorList>
            <person name="Shang J."/>
        </authorList>
    </citation>
    <scope>NUCLEOTIDE SEQUENCE [LARGE SCALE GENOMIC DNA]</scope>
    <source>
        <strain evidence="2 3">CCNUN1</strain>
        <plasmid evidence="3">pnfsy08</plasmid>
    </source>
</reference>
<protein>
    <submittedName>
        <fullName evidence="2">Putative membrane protein</fullName>
    </submittedName>
</protein>
<evidence type="ECO:0000313" key="3">
    <source>
        <dbReference type="Proteomes" id="UP000232003"/>
    </source>
</evidence>
<keyword evidence="1" id="KW-1133">Transmembrane helix</keyword>
<keyword evidence="2" id="KW-0614">Plasmid</keyword>
<gene>
    <name evidence="2" type="ORF">COO91_10410</name>
</gene>
<evidence type="ECO:0000256" key="1">
    <source>
        <dbReference type="SAM" id="Phobius"/>
    </source>
</evidence>
<evidence type="ECO:0000313" key="2">
    <source>
        <dbReference type="EMBL" id="AUB44187.1"/>
    </source>
</evidence>
<dbReference type="KEGG" id="nfl:COO91_10410"/>
<keyword evidence="1" id="KW-0472">Membrane</keyword>
<accession>A0A2K8T905</accession>
<dbReference type="EMBL" id="CP024793">
    <property type="protein sequence ID" value="AUB44187.1"/>
    <property type="molecule type" value="Genomic_DNA"/>
</dbReference>
<dbReference type="AlphaFoldDB" id="A0A2K8T905"/>
<keyword evidence="3" id="KW-1185">Reference proteome</keyword>
<keyword evidence="1" id="KW-0812">Transmembrane</keyword>
<feature type="transmembrane region" description="Helical" evidence="1">
    <location>
        <begin position="6"/>
        <end position="24"/>
    </location>
</feature>
<sequence length="145" mass="16711">MHDTGNQIVLGTFISTFIYCLLVLRTIHGEGDGYESPYRYDKNKKLRFIAKGVDFQGLVERAFNQIRQYGKSDAGVTIRLLEAIATIATYTNNSKYQASLRHHADMILQDSHEGLSQEQDRKDVEDSYYQVIKNLNNDDNNKDWD</sequence>
<proteinExistence type="predicted"/>
<dbReference type="Proteomes" id="UP000232003">
    <property type="component" value="Plasmid pNFSY08"/>
</dbReference>
<organism evidence="2 3">
    <name type="scientific">Nostoc flagelliforme CCNUN1</name>
    <dbReference type="NCBI Taxonomy" id="2038116"/>
    <lineage>
        <taxon>Bacteria</taxon>
        <taxon>Bacillati</taxon>
        <taxon>Cyanobacteriota</taxon>
        <taxon>Cyanophyceae</taxon>
        <taxon>Nostocales</taxon>
        <taxon>Nostocaceae</taxon>
        <taxon>Nostoc</taxon>
    </lineage>
</organism>